<keyword evidence="4 12" id="KW-0460">Magnesium</keyword>
<evidence type="ECO:0000313" key="14">
    <source>
        <dbReference type="EMBL" id="AKV59019.1"/>
    </source>
</evidence>
<feature type="site" description="Critical for catalysis" evidence="10">
    <location>
        <position position="403"/>
    </location>
</feature>
<name>A0A0K1RC78_9CORY</name>
<dbReference type="PATRIC" id="fig|156976.3.peg.1489"/>
<gene>
    <name evidence="14" type="ORF">AK829_07460</name>
</gene>
<evidence type="ECO:0000256" key="3">
    <source>
        <dbReference type="ARBA" id="ARBA00022723"/>
    </source>
</evidence>
<evidence type="ECO:0000256" key="2">
    <source>
        <dbReference type="ARBA" id="ARBA00022532"/>
    </source>
</evidence>
<comment type="cofactor">
    <cofactor evidence="12">
        <name>Mg(2+)</name>
        <dbReference type="ChEBI" id="CHEBI:18420"/>
    </cofactor>
    <cofactor evidence="12">
        <name>Mn(2+)</name>
        <dbReference type="ChEBI" id="CHEBI:29035"/>
    </cofactor>
    <text evidence="12">Binds 1 Mg(2+) or Mn(2+) ion per subunit.</text>
</comment>
<evidence type="ECO:0000256" key="12">
    <source>
        <dbReference type="PIRSR" id="PIRSR009407-3"/>
    </source>
</evidence>
<dbReference type="EMBL" id="CP012342">
    <property type="protein sequence ID" value="AKV59019.1"/>
    <property type="molecule type" value="Genomic_DNA"/>
</dbReference>
<evidence type="ECO:0000256" key="7">
    <source>
        <dbReference type="ARBA" id="ARBA00023554"/>
    </source>
</evidence>
<evidence type="ECO:0000313" key="15">
    <source>
        <dbReference type="Proteomes" id="UP000060016"/>
    </source>
</evidence>
<comment type="catalytic activity">
    <reaction evidence="7 9">
        <text>D-threo-isocitrate + NADP(+) = 2-oxoglutarate + CO2 + NADPH</text>
        <dbReference type="Rhea" id="RHEA:19629"/>
        <dbReference type="ChEBI" id="CHEBI:15562"/>
        <dbReference type="ChEBI" id="CHEBI:16526"/>
        <dbReference type="ChEBI" id="CHEBI:16810"/>
        <dbReference type="ChEBI" id="CHEBI:57783"/>
        <dbReference type="ChEBI" id="CHEBI:58349"/>
        <dbReference type="EC" id="1.1.1.42"/>
    </reaction>
</comment>
<feature type="binding site" evidence="13">
    <location>
        <begin position="583"/>
        <end position="585"/>
    </location>
    <ligand>
        <name>NADP(+)</name>
        <dbReference type="ChEBI" id="CHEBI:58349"/>
    </ligand>
</feature>
<dbReference type="GO" id="GO:0046872">
    <property type="term" value="F:metal ion binding"/>
    <property type="evidence" value="ECO:0007669"/>
    <property type="project" value="UniProtKB-KW"/>
</dbReference>
<dbReference type="PANTHER" id="PTHR36999">
    <property type="entry name" value="ISOCITRATE DEHYDROGENASE [NADP]"/>
    <property type="match status" value="1"/>
</dbReference>
<dbReference type="PANTHER" id="PTHR36999:SF1">
    <property type="entry name" value="ISOCITRATE DEHYDROGENASE (NADP(+))"/>
    <property type="match status" value="1"/>
</dbReference>
<reference evidence="14 15" key="1">
    <citation type="submission" date="2015-08" db="EMBL/GenBank/DDBJ databases">
        <authorList>
            <person name="Babu N.S."/>
            <person name="Beckwith C.J."/>
            <person name="Beseler K.G."/>
            <person name="Brison A."/>
            <person name="Carone J.V."/>
            <person name="Caskin T.P."/>
            <person name="Diamond M."/>
            <person name="Durham M.E."/>
            <person name="Foxe J.M."/>
            <person name="Go M."/>
            <person name="Henderson B.A."/>
            <person name="Jones I.B."/>
            <person name="McGettigan J.A."/>
            <person name="Micheletti S.J."/>
            <person name="Nasrallah M.E."/>
            <person name="Ortiz D."/>
            <person name="Piller C.R."/>
            <person name="Privatt S.R."/>
            <person name="Schneider S.L."/>
            <person name="Sharp S."/>
            <person name="Smith T.C."/>
            <person name="Stanton J.D."/>
            <person name="Ullery H.E."/>
            <person name="Wilson R.J."/>
            <person name="Serrano M.G."/>
            <person name="Buck G."/>
            <person name="Lee V."/>
            <person name="Wang Y."/>
            <person name="Carvalho R."/>
            <person name="Voegtly L."/>
            <person name="Shi R."/>
            <person name="Duckworth R."/>
            <person name="Johnson A."/>
            <person name="Loviza R."/>
            <person name="Walstead R."/>
            <person name="Shah Z."/>
            <person name="Kiflezghi M."/>
            <person name="Wade K."/>
            <person name="Ball S.L."/>
            <person name="Bradley K.W."/>
            <person name="Asai D.J."/>
            <person name="Bowman C.A."/>
            <person name="Russell D.A."/>
            <person name="Pope W.H."/>
            <person name="Jacobs-Sera D."/>
            <person name="Hendrix R.W."/>
            <person name="Hatfull G.F."/>
        </authorList>
    </citation>
    <scope>NUCLEOTIDE SEQUENCE [LARGE SCALE GENOMIC DNA]</scope>
    <source>
        <strain evidence="14 15">PUDD_83A45</strain>
    </source>
</reference>
<keyword evidence="5 9" id="KW-0521">NADP</keyword>
<evidence type="ECO:0000256" key="5">
    <source>
        <dbReference type="ARBA" id="ARBA00022857"/>
    </source>
</evidence>
<evidence type="ECO:0000256" key="8">
    <source>
        <dbReference type="ARBA" id="ARBA00046318"/>
    </source>
</evidence>
<keyword evidence="2 9" id="KW-0816">Tricarboxylic acid cycle</keyword>
<dbReference type="STRING" id="156976.AK829_07460"/>
<feature type="binding site" evidence="12">
    <location>
        <position position="535"/>
    </location>
    <ligand>
        <name>Mg(2+)</name>
        <dbReference type="ChEBI" id="CHEBI:18420"/>
    </ligand>
</feature>
<sequence>MSTIIWTRTDEAPLLATYSFKPIVEAFASQAGIDVETADISLAGRILAQFPDRLSDEQRIPDALAELGELAKTPEANIIKLPNISASLVQLKKAIAELQAAGFDIPDYEDAQDKYDAVKGSAVNPVLREGNSDRRAPEAVKNYTKKHPHSMGVWSKDSKTNVATMDAGDFRHNEKSVIIPAEDTLTIKMTDGTVLKEGLKVQAGEVIDATYMSAKALDAFLEEAVKRAKEEGVLFSAHLKATMMKVSDPIIFGHVVRAYFKPVFDKYGEELLAAGLNGENGLGAILDGLSELENGEEIRKAFEQQLADGPALAMVNSHKGITNLHVPSDVIIDASMPAMIRTSGHMWNADDQEQDTLAVIPDSSYAGVYQTVIDDCRENGAYDPTTMGTVPNVGLMAQKAEEYGSHDKTFKIPADGTVQVVNSAGDVLIEHDVEAGDIWRATQTKDAPIQDWVKLAVNRARLSGMKAIFWLDEERAHDRNLIDLVNKYLADHDTEGLDISIQSPIEATKTSVERIRRGEDTISVTGNVLRDYNTDLFPILELGTSAKMLSVVPLMAGGGLFETGAGGSAPKHVQQVQEENHLRWDSLGEYLALAESFRHEKNTNGNERAGVLAAALDKATEKLLDEGKSPSRKVNEIDDRGSHFWLSLYWAEALAAQTDDAELASAFTPVAKELRENAETIDKELLDAQGNAADLGGYYWPEETKVTAVMRPSATFNKIIDALKK</sequence>
<dbReference type="PIRSF" id="PIRSF009407">
    <property type="entry name" value="IDH_monmr"/>
    <property type="match status" value="1"/>
</dbReference>
<dbReference type="Proteomes" id="UP000060016">
    <property type="component" value="Chromosome"/>
</dbReference>
<evidence type="ECO:0000256" key="10">
    <source>
        <dbReference type="PIRSR" id="PIRSR009407-1"/>
    </source>
</evidence>
<keyword evidence="3 12" id="KW-0479">Metal-binding</keyword>
<evidence type="ECO:0000256" key="11">
    <source>
        <dbReference type="PIRSR" id="PIRSR009407-2"/>
    </source>
</evidence>
<dbReference type="SUPFAM" id="SSF53659">
    <property type="entry name" value="Isocitrate/Isopropylmalate dehydrogenase-like"/>
    <property type="match status" value="1"/>
</dbReference>
<feature type="binding site" evidence="13">
    <location>
        <begin position="80"/>
        <end position="85"/>
    </location>
    <ligand>
        <name>NADP(+)</name>
        <dbReference type="ChEBI" id="CHEBI:58349"/>
    </ligand>
</feature>
<feature type="binding site" evidence="11">
    <location>
        <begin position="121"/>
        <end position="128"/>
    </location>
    <ligand>
        <name>substrate</name>
    </ligand>
</feature>
<organism evidence="14 15">
    <name type="scientific">Corynebacterium riegelii</name>
    <dbReference type="NCBI Taxonomy" id="156976"/>
    <lineage>
        <taxon>Bacteria</taxon>
        <taxon>Bacillati</taxon>
        <taxon>Actinomycetota</taxon>
        <taxon>Actinomycetes</taxon>
        <taxon>Mycobacteriales</taxon>
        <taxon>Corynebacteriaceae</taxon>
        <taxon>Corynebacterium</taxon>
    </lineage>
</organism>
<accession>A0A0K1RC78</accession>
<feature type="binding site" evidence="13">
    <location>
        <position position="572"/>
    </location>
    <ligand>
        <name>NADP(+)</name>
        <dbReference type="ChEBI" id="CHEBI:58349"/>
    </ligand>
</feature>
<feature type="binding site" evidence="13">
    <location>
        <position position="632"/>
    </location>
    <ligand>
        <name>NADP(+)</name>
        <dbReference type="ChEBI" id="CHEBI:58349"/>
    </ligand>
</feature>
<dbReference type="RefSeq" id="WP_052205286.1">
    <property type="nucleotide sequence ID" value="NZ_CP012342.1"/>
</dbReference>
<dbReference type="Pfam" id="PF03971">
    <property type="entry name" value="IDH"/>
    <property type="match status" value="1"/>
</dbReference>
<dbReference type="InterPro" id="IPR004436">
    <property type="entry name" value="Isocitrate_DH_NADP_mono"/>
</dbReference>
<dbReference type="EC" id="1.1.1.42" evidence="9"/>
<feature type="binding site" evidence="11">
    <location>
        <position position="134"/>
    </location>
    <ligand>
        <name>D-threo-isocitrate</name>
        <dbReference type="ChEBI" id="CHEBI:15562"/>
    </ligand>
</feature>
<feature type="binding site" evidence="13">
    <location>
        <begin position="567"/>
        <end position="568"/>
    </location>
    <ligand>
        <name>NADP(+)</name>
        <dbReference type="ChEBI" id="CHEBI:58349"/>
    </ligand>
</feature>
<dbReference type="AlphaFoldDB" id="A0A0K1RC78"/>
<feature type="binding site" evidence="11">
    <location>
        <position position="530"/>
    </location>
    <ligand>
        <name>D-threo-isocitrate</name>
        <dbReference type="ChEBI" id="CHEBI:15562"/>
    </ligand>
</feature>
<feature type="binding site" evidence="12">
    <location>
        <position position="333"/>
    </location>
    <ligand>
        <name>Mg(2+)</name>
        <dbReference type="ChEBI" id="CHEBI:18420"/>
    </ligand>
</feature>
<evidence type="ECO:0000256" key="9">
    <source>
        <dbReference type="PIRNR" id="PIRNR009407"/>
    </source>
</evidence>
<feature type="site" description="Critical for catalysis" evidence="10">
    <location>
        <position position="240"/>
    </location>
</feature>
<keyword evidence="15" id="KW-1185">Reference proteome</keyword>
<feature type="binding site" evidence="12">
    <location>
        <position position="531"/>
    </location>
    <ligand>
        <name>Mg(2+)</name>
        <dbReference type="ChEBI" id="CHEBI:18420"/>
    </ligand>
</feature>
<comment type="similarity">
    <text evidence="8 9">Belongs to the monomeric-type IDH family.</text>
</comment>
<dbReference type="GO" id="GO:0006097">
    <property type="term" value="P:glyoxylate cycle"/>
    <property type="evidence" value="ECO:0007669"/>
    <property type="project" value="UniProtKB-KW"/>
</dbReference>
<dbReference type="KEGG" id="crie:AK829_07460"/>
<evidence type="ECO:0000256" key="13">
    <source>
        <dbReference type="PIRSR" id="PIRSR009407-4"/>
    </source>
</evidence>
<feature type="binding site" evidence="13">
    <location>
        <position position="124"/>
    </location>
    <ligand>
        <name>NADP(+)</name>
        <dbReference type="ChEBI" id="CHEBI:58349"/>
    </ligand>
</feature>
<evidence type="ECO:0000256" key="1">
    <source>
        <dbReference type="ARBA" id="ARBA00022435"/>
    </source>
</evidence>
<dbReference type="NCBIfam" id="TIGR00178">
    <property type="entry name" value="monomer_idh"/>
    <property type="match status" value="1"/>
</dbReference>
<keyword evidence="1 9" id="KW-0329">Glyoxylate bypass</keyword>
<evidence type="ECO:0000256" key="6">
    <source>
        <dbReference type="ARBA" id="ARBA00023002"/>
    </source>
</evidence>
<keyword evidence="6 9" id="KW-0560">Oxidoreductase</keyword>
<proteinExistence type="inferred from homology"/>
<dbReference type="GO" id="GO:0004450">
    <property type="term" value="F:isocitrate dehydrogenase (NADP+) activity"/>
    <property type="evidence" value="ECO:0007669"/>
    <property type="project" value="UniProtKB-EC"/>
</dbReference>
<protein>
    <recommendedName>
        <fullName evidence="9">Isocitrate dehydrogenase [NADP]</fullName>
        <ecNumber evidence="9">1.1.1.42</ecNumber>
    </recommendedName>
    <alternativeName>
        <fullName evidence="9">Oxalosuccinate decarboxylase</fullName>
    </alternativeName>
</protein>
<evidence type="ECO:0000256" key="4">
    <source>
        <dbReference type="ARBA" id="ARBA00022842"/>
    </source>
</evidence>
<dbReference type="GO" id="GO:0006099">
    <property type="term" value="P:tricarboxylic acid cycle"/>
    <property type="evidence" value="ECO:0007669"/>
    <property type="project" value="UniProtKB-KW"/>
</dbReference>